<comment type="caution">
    <text evidence="1">The sequence shown here is derived from an EMBL/GenBank/DDBJ whole genome shotgun (WGS) entry which is preliminary data.</text>
</comment>
<accession>A0ABD3IAJ8</accession>
<proteinExistence type="predicted"/>
<organism evidence="1 2">
    <name type="scientific">Riccia sorocarpa</name>
    <dbReference type="NCBI Taxonomy" id="122646"/>
    <lineage>
        <taxon>Eukaryota</taxon>
        <taxon>Viridiplantae</taxon>
        <taxon>Streptophyta</taxon>
        <taxon>Embryophyta</taxon>
        <taxon>Marchantiophyta</taxon>
        <taxon>Marchantiopsida</taxon>
        <taxon>Marchantiidae</taxon>
        <taxon>Marchantiales</taxon>
        <taxon>Ricciaceae</taxon>
        <taxon>Riccia</taxon>
    </lineage>
</organism>
<dbReference type="AlphaFoldDB" id="A0ABD3IAJ8"/>
<reference evidence="1 2" key="1">
    <citation type="submission" date="2024-09" db="EMBL/GenBank/DDBJ databases">
        <title>Chromosome-scale assembly of Riccia sorocarpa.</title>
        <authorList>
            <person name="Paukszto L."/>
        </authorList>
    </citation>
    <scope>NUCLEOTIDE SEQUENCE [LARGE SCALE GENOMIC DNA]</scope>
    <source>
        <strain evidence="1">LP-2024</strain>
        <tissue evidence="1">Aerial parts of the thallus</tissue>
    </source>
</reference>
<gene>
    <name evidence="1" type="ORF">R1sor_012645</name>
</gene>
<keyword evidence="2" id="KW-1185">Reference proteome</keyword>
<evidence type="ECO:0000313" key="2">
    <source>
        <dbReference type="Proteomes" id="UP001633002"/>
    </source>
</evidence>
<protein>
    <recommendedName>
        <fullName evidence="3">SWIM-type domain-containing protein</fullName>
    </recommendedName>
</protein>
<evidence type="ECO:0000313" key="1">
    <source>
        <dbReference type="EMBL" id="KAL3698569.1"/>
    </source>
</evidence>
<name>A0ABD3IAJ8_9MARC</name>
<evidence type="ECO:0008006" key="3">
    <source>
        <dbReference type="Google" id="ProtNLM"/>
    </source>
</evidence>
<dbReference type="EMBL" id="JBJQOH010000002">
    <property type="protein sequence ID" value="KAL3698569.1"/>
    <property type="molecule type" value="Genomic_DNA"/>
</dbReference>
<dbReference type="Proteomes" id="UP001633002">
    <property type="component" value="Unassembled WGS sequence"/>
</dbReference>
<sequence length="226" mass="25412">MAGCTCPQATQENICRHQLGSCFGIIARGFSLLTGGEEPVESANLDLNVQREETFEVDASNSLHFEAEENGGPVAAFGQVHNPKKTKILIEEEAVNVVRTIWRSLRENKELVCSCFMFYITDAEEGMKNLVAAHASHCSSSHQLQSFVAIDENDTSLQRKPDFLERFMSEYRKSNNKRMKSQYQVVEESISRQAVPVPEFVRKLQPRQSMQQTLDSQALQSVGIHS</sequence>